<comment type="caution">
    <text evidence="2">The sequence shown here is derived from an EMBL/GenBank/DDBJ whole genome shotgun (WGS) entry which is preliminary data.</text>
</comment>
<name>A0ABQ6BCY0_9BRAD</name>
<accession>A0ABQ6BCY0</accession>
<evidence type="ECO:0000259" key="1">
    <source>
        <dbReference type="Pfam" id="PF13356"/>
    </source>
</evidence>
<protein>
    <recommendedName>
        <fullName evidence="1">Integrase DNA-binding domain-containing protein</fullName>
    </recommendedName>
</protein>
<dbReference type="Pfam" id="PF13356">
    <property type="entry name" value="Arm-DNA-bind_3"/>
    <property type="match status" value="1"/>
</dbReference>
<keyword evidence="3" id="KW-1185">Reference proteome</keyword>
<organism evidence="2 3">
    <name type="scientific">Bradyrhizobium iriomotense</name>
    <dbReference type="NCBI Taxonomy" id="441950"/>
    <lineage>
        <taxon>Bacteria</taxon>
        <taxon>Pseudomonadati</taxon>
        <taxon>Pseudomonadota</taxon>
        <taxon>Alphaproteobacteria</taxon>
        <taxon>Hyphomicrobiales</taxon>
        <taxon>Nitrobacteraceae</taxon>
        <taxon>Bradyrhizobium</taxon>
    </lineage>
</organism>
<dbReference type="Gene3D" id="3.30.160.390">
    <property type="entry name" value="Integrase, DNA-binding domain"/>
    <property type="match status" value="1"/>
</dbReference>
<dbReference type="RefSeq" id="WP_284276231.1">
    <property type="nucleotide sequence ID" value="NZ_BSOW01000075.1"/>
</dbReference>
<feature type="domain" description="Integrase DNA-binding" evidence="1">
    <location>
        <begin position="3"/>
        <end position="61"/>
    </location>
</feature>
<reference evidence="3" key="1">
    <citation type="journal article" date="2019" name="Int. J. Syst. Evol. Microbiol.">
        <title>The Global Catalogue of Microorganisms (GCM) 10K type strain sequencing project: providing services to taxonomists for standard genome sequencing and annotation.</title>
        <authorList>
            <consortium name="The Broad Institute Genomics Platform"/>
            <consortium name="The Broad Institute Genome Sequencing Center for Infectious Disease"/>
            <person name="Wu L."/>
            <person name="Ma J."/>
        </authorList>
    </citation>
    <scope>NUCLEOTIDE SEQUENCE [LARGE SCALE GENOMIC DNA]</scope>
    <source>
        <strain evidence="3">NBRC 102520</strain>
    </source>
</reference>
<dbReference type="InterPro" id="IPR038488">
    <property type="entry name" value="Integrase_DNA-bd_sf"/>
</dbReference>
<sequence length="108" mass="12449">MARKLWRMADRLHDRQKTYSIGLYCNGNEGAVSLATARQTRDAAKALLAQDPPVDPSIDKQFERHLDAAERPFGMWIDEWLTEKKTEKIKRGRIVTVRSPETIALLER</sequence>
<dbReference type="EMBL" id="BSOW01000075">
    <property type="protein sequence ID" value="GLR92244.1"/>
    <property type="molecule type" value="Genomic_DNA"/>
</dbReference>
<dbReference type="InterPro" id="IPR025166">
    <property type="entry name" value="Integrase_DNA_bind_dom"/>
</dbReference>
<evidence type="ECO:0000313" key="2">
    <source>
        <dbReference type="EMBL" id="GLR92244.1"/>
    </source>
</evidence>
<evidence type="ECO:0000313" key="3">
    <source>
        <dbReference type="Proteomes" id="UP001156905"/>
    </source>
</evidence>
<gene>
    <name evidence="2" type="ORF">GCM10007857_89650</name>
</gene>
<dbReference type="Proteomes" id="UP001156905">
    <property type="component" value="Unassembled WGS sequence"/>
</dbReference>
<proteinExistence type="predicted"/>